<evidence type="ECO:0000256" key="3">
    <source>
        <dbReference type="ARBA" id="ARBA00023125"/>
    </source>
</evidence>
<dbReference type="Gene3D" id="1.10.150.130">
    <property type="match status" value="1"/>
</dbReference>
<protein>
    <submittedName>
        <fullName evidence="8">Site-specific recombinase XerD</fullName>
    </submittedName>
</protein>
<dbReference type="GO" id="GO:0003677">
    <property type="term" value="F:DNA binding"/>
    <property type="evidence" value="ECO:0007669"/>
    <property type="project" value="UniProtKB-UniRule"/>
</dbReference>
<evidence type="ECO:0000313" key="9">
    <source>
        <dbReference type="Proteomes" id="UP000292445"/>
    </source>
</evidence>
<dbReference type="PANTHER" id="PTHR30349">
    <property type="entry name" value="PHAGE INTEGRASE-RELATED"/>
    <property type="match status" value="1"/>
</dbReference>
<evidence type="ECO:0000256" key="1">
    <source>
        <dbReference type="ARBA" id="ARBA00008857"/>
    </source>
</evidence>
<proteinExistence type="inferred from homology"/>
<keyword evidence="9" id="KW-1185">Reference proteome</keyword>
<dbReference type="InterPro" id="IPR044068">
    <property type="entry name" value="CB"/>
</dbReference>
<sequence>MPQHNEVAAPVRNYSRLDFTALRYRFNKIPLSVIRDRLYTEDVLEERGIASDGQLERWLDDLRDNLIERARKANPLISKNLEDARTFNSWPAGTINFLVLAGEKSQAAPQLDDSLGVWIRPRVSKVLATDGIVTISDLVRCIERRGNGWYRPIPRIGQGKALALESWLRKNATSLGTFKKPLDVEVVGQCELGFSPTPQLLPFERISRVASQLDGSRGQNRATAFCLIGADNDLEAIQSYLYKFRGRDKTLRAYRKELERFLLWCVGLRRCALSSVLTDDCEAYKDFLAAPDHAWIGAKAPRTSSRWRPFERVLSPESQRYAVGLLRAFFDWLVKVRYLGGNPWTTVSDPLVVARESAMQIEKALPAVLWDRLIGPGGILAKAVDSAMTQPDAKQYLLARTAVELMGATGIRREEAANAIRGKLAPIEEPKGLKLHDPLWELGVLGKRSRWRSVVLPGYIVELIKQHWTDRGHDFDDPRNAEMALISPVVVPSTPTARAKHISGECSASLTGNGFSADGLYTVVKTALLRLSSDENVDLDDGERTLLRRAAPHALRHTFATQATANDVPLDVVQSVMGHVSQRTTAIYVRAERTRRVAELGKYFKTRVS</sequence>
<dbReference type="InterPro" id="IPR013762">
    <property type="entry name" value="Integrase-like_cat_sf"/>
</dbReference>
<reference evidence="8 9" key="1">
    <citation type="submission" date="2019-02" db="EMBL/GenBank/DDBJ databases">
        <title>Genomic Encyclopedia of Type Strains, Phase IV (KMG-IV): sequencing the most valuable type-strain genomes for metagenomic binning, comparative biology and taxonomic classification.</title>
        <authorList>
            <person name="Goeker M."/>
        </authorList>
    </citation>
    <scope>NUCLEOTIDE SEQUENCE [LARGE SCALE GENOMIC DNA]</scope>
    <source>
        <strain evidence="8 9">K24</strain>
    </source>
</reference>
<dbReference type="PROSITE" id="PS51898">
    <property type="entry name" value="TYR_RECOMBINASE"/>
    <property type="match status" value="1"/>
</dbReference>
<dbReference type="Gene3D" id="1.10.443.10">
    <property type="entry name" value="Intergrase catalytic core"/>
    <property type="match status" value="1"/>
</dbReference>
<dbReference type="PANTHER" id="PTHR30349:SF41">
    <property type="entry name" value="INTEGRASE_RECOMBINASE PROTEIN MJ0367-RELATED"/>
    <property type="match status" value="1"/>
</dbReference>
<dbReference type="Pfam" id="PF00589">
    <property type="entry name" value="Phage_integrase"/>
    <property type="match status" value="1"/>
</dbReference>
<dbReference type="InterPro" id="IPR050090">
    <property type="entry name" value="Tyrosine_recombinase_XerCD"/>
</dbReference>
<gene>
    <name evidence="8" type="ORF">EV675_0283</name>
</gene>
<accession>A0A4Q7NHG9</accession>
<dbReference type="Proteomes" id="UP000292445">
    <property type="component" value="Unassembled WGS sequence"/>
</dbReference>
<evidence type="ECO:0000259" key="7">
    <source>
        <dbReference type="PROSITE" id="PS51900"/>
    </source>
</evidence>
<dbReference type="PROSITE" id="PS51900">
    <property type="entry name" value="CB"/>
    <property type="match status" value="1"/>
</dbReference>
<dbReference type="InterPro" id="IPR010998">
    <property type="entry name" value="Integrase_recombinase_N"/>
</dbReference>
<evidence type="ECO:0000259" key="6">
    <source>
        <dbReference type="PROSITE" id="PS51898"/>
    </source>
</evidence>
<organism evidence="8 9">
    <name type="scientific">Pigmentiphaga kullae</name>
    <dbReference type="NCBI Taxonomy" id="151784"/>
    <lineage>
        <taxon>Bacteria</taxon>
        <taxon>Pseudomonadati</taxon>
        <taxon>Pseudomonadota</taxon>
        <taxon>Betaproteobacteria</taxon>
        <taxon>Burkholderiales</taxon>
        <taxon>Alcaligenaceae</taxon>
        <taxon>Pigmentiphaga</taxon>
    </lineage>
</organism>
<dbReference type="RefSeq" id="WP_130355659.1">
    <property type="nucleotide sequence ID" value="NZ_SGXC01000001.1"/>
</dbReference>
<evidence type="ECO:0000256" key="2">
    <source>
        <dbReference type="ARBA" id="ARBA00022908"/>
    </source>
</evidence>
<feature type="domain" description="Core-binding (CB)" evidence="7">
    <location>
        <begin position="231"/>
        <end position="334"/>
    </location>
</feature>
<keyword evidence="4" id="KW-0233">DNA recombination</keyword>
<comment type="similarity">
    <text evidence="1">Belongs to the 'phage' integrase family.</text>
</comment>
<dbReference type="InterPro" id="IPR002104">
    <property type="entry name" value="Integrase_catalytic"/>
</dbReference>
<keyword evidence="2" id="KW-0229">DNA integration</keyword>
<dbReference type="GO" id="GO:0015074">
    <property type="term" value="P:DNA integration"/>
    <property type="evidence" value="ECO:0007669"/>
    <property type="project" value="UniProtKB-KW"/>
</dbReference>
<dbReference type="Pfam" id="PF12482">
    <property type="entry name" value="DUF3701"/>
    <property type="match status" value="1"/>
</dbReference>
<comment type="caution">
    <text evidence="8">The sequence shown here is derived from an EMBL/GenBank/DDBJ whole genome shotgun (WGS) entry which is preliminary data.</text>
</comment>
<evidence type="ECO:0000256" key="4">
    <source>
        <dbReference type="ARBA" id="ARBA00023172"/>
    </source>
</evidence>
<dbReference type="EMBL" id="SGXC01000001">
    <property type="protein sequence ID" value="RZS84268.1"/>
    <property type="molecule type" value="Genomic_DNA"/>
</dbReference>
<dbReference type="CDD" id="cd00397">
    <property type="entry name" value="DNA_BRE_C"/>
    <property type="match status" value="1"/>
</dbReference>
<evidence type="ECO:0000313" key="8">
    <source>
        <dbReference type="EMBL" id="RZS84268.1"/>
    </source>
</evidence>
<feature type="domain" description="Tyr recombinase" evidence="6">
    <location>
        <begin position="368"/>
        <end position="602"/>
    </location>
</feature>
<dbReference type="InterPro" id="IPR011010">
    <property type="entry name" value="DNA_brk_join_enz"/>
</dbReference>
<name>A0A4Q7NHG9_9BURK</name>
<dbReference type="OrthoDB" id="8610787at2"/>
<dbReference type="GO" id="GO:0006310">
    <property type="term" value="P:DNA recombination"/>
    <property type="evidence" value="ECO:0007669"/>
    <property type="project" value="UniProtKB-KW"/>
</dbReference>
<dbReference type="InterPro" id="IPR022169">
    <property type="entry name" value="DUF3701"/>
</dbReference>
<dbReference type="SUPFAM" id="SSF56349">
    <property type="entry name" value="DNA breaking-rejoining enzymes"/>
    <property type="match status" value="1"/>
</dbReference>
<evidence type="ECO:0000256" key="5">
    <source>
        <dbReference type="PROSITE-ProRule" id="PRU01248"/>
    </source>
</evidence>
<keyword evidence="3 5" id="KW-0238">DNA-binding</keyword>
<dbReference type="AlphaFoldDB" id="A0A4Q7NHG9"/>